<reference evidence="2" key="1">
    <citation type="submission" date="2018-02" db="EMBL/GenBank/DDBJ databases">
        <title>Rhizophora mucronata_Transcriptome.</title>
        <authorList>
            <person name="Meera S.P."/>
            <person name="Sreeshan A."/>
            <person name="Augustine A."/>
        </authorList>
    </citation>
    <scope>NUCLEOTIDE SEQUENCE</scope>
    <source>
        <tissue evidence="2">Leaf</tissue>
    </source>
</reference>
<name>A0A2P2QNB1_RHIMU</name>
<proteinExistence type="predicted"/>
<organism evidence="2">
    <name type="scientific">Rhizophora mucronata</name>
    <name type="common">Asiatic mangrove</name>
    <dbReference type="NCBI Taxonomy" id="61149"/>
    <lineage>
        <taxon>Eukaryota</taxon>
        <taxon>Viridiplantae</taxon>
        <taxon>Streptophyta</taxon>
        <taxon>Embryophyta</taxon>
        <taxon>Tracheophyta</taxon>
        <taxon>Spermatophyta</taxon>
        <taxon>Magnoliopsida</taxon>
        <taxon>eudicotyledons</taxon>
        <taxon>Gunneridae</taxon>
        <taxon>Pentapetalae</taxon>
        <taxon>rosids</taxon>
        <taxon>fabids</taxon>
        <taxon>Malpighiales</taxon>
        <taxon>Rhizophoraceae</taxon>
        <taxon>Rhizophora</taxon>
    </lineage>
</organism>
<keyword evidence="1" id="KW-0472">Membrane</keyword>
<sequence length="73" mass="8608">MISLKYFSSAGSASWPVALTTKNLKLRRCLRPLWLSLCWSGLSQCRSLYGSCWMTFLLYFSFLFFFLPFFFSH</sequence>
<keyword evidence="1" id="KW-1133">Transmembrane helix</keyword>
<evidence type="ECO:0000313" key="2">
    <source>
        <dbReference type="EMBL" id="MBX68417.1"/>
    </source>
</evidence>
<evidence type="ECO:0000256" key="1">
    <source>
        <dbReference type="SAM" id="Phobius"/>
    </source>
</evidence>
<protein>
    <submittedName>
        <fullName evidence="2">Uncharacterized protein</fullName>
    </submittedName>
</protein>
<dbReference type="EMBL" id="GGEC01087933">
    <property type="protein sequence ID" value="MBX68417.1"/>
    <property type="molecule type" value="Transcribed_RNA"/>
</dbReference>
<dbReference type="AlphaFoldDB" id="A0A2P2QNB1"/>
<accession>A0A2P2QNB1</accession>
<feature type="transmembrane region" description="Helical" evidence="1">
    <location>
        <begin position="52"/>
        <end position="71"/>
    </location>
</feature>
<keyword evidence="1" id="KW-0812">Transmembrane</keyword>